<dbReference type="EMBL" id="CP071793">
    <property type="protein sequence ID" value="QTD49721.1"/>
    <property type="molecule type" value="Genomic_DNA"/>
</dbReference>
<dbReference type="SUPFAM" id="SSF51735">
    <property type="entry name" value="NAD(P)-binding Rossmann-fold domains"/>
    <property type="match status" value="1"/>
</dbReference>
<dbReference type="PANTHER" id="PTHR22604:SF105">
    <property type="entry name" value="TRANS-1,2-DIHYDROBENZENE-1,2-DIOL DEHYDROGENASE"/>
    <property type="match status" value="1"/>
</dbReference>
<dbReference type="KEGG" id="scor:J3U87_29405"/>
<dbReference type="InterPro" id="IPR000683">
    <property type="entry name" value="Gfo/Idh/MocA-like_OxRdtase_N"/>
</dbReference>
<evidence type="ECO:0000313" key="6">
    <source>
        <dbReference type="Proteomes" id="UP000663929"/>
    </source>
</evidence>
<dbReference type="InterPro" id="IPR055170">
    <property type="entry name" value="GFO_IDH_MocA-like_dom"/>
</dbReference>
<evidence type="ECO:0000256" key="1">
    <source>
        <dbReference type="ARBA" id="ARBA00010928"/>
    </source>
</evidence>
<dbReference type="AlphaFoldDB" id="A0A8A4TLF8"/>
<keyword evidence="6" id="KW-1185">Reference proteome</keyword>
<dbReference type="Proteomes" id="UP000663929">
    <property type="component" value="Chromosome"/>
</dbReference>
<evidence type="ECO:0000259" key="4">
    <source>
        <dbReference type="Pfam" id="PF22725"/>
    </source>
</evidence>
<evidence type="ECO:0000313" key="5">
    <source>
        <dbReference type="EMBL" id="QTD49721.1"/>
    </source>
</evidence>
<protein>
    <submittedName>
        <fullName evidence="5">Gfo/Idh/MocA family oxidoreductase</fullName>
    </submittedName>
</protein>
<evidence type="ECO:0000259" key="3">
    <source>
        <dbReference type="Pfam" id="PF01408"/>
    </source>
</evidence>
<dbReference type="GO" id="GO:0000166">
    <property type="term" value="F:nucleotide binding"/>
    <property type="evidence" value="ECO:0007669"/>
    <property type="project" value="InterPro"/>
</dbReference>
<name>A0A8A4TLF8_SULCO</name>
<feature type="domain" description="Gfo/Idh/MocA-like oxidoreductase N-terminal" evidence="3">
    <location>
        <begin position="4"/>
        <end position="120"/>
    </location>
</feature>
<dbReference type="PANTHER" id="PTHR22604">
    <property type="entry name" value="OXIDOREDUCTASES"/>
    <property type="match status" value="1"/>
</dbReference>
<proteinExistence type="inferred from homology"/>
<dbReference type="InterPro" id="IPR036291">
    <property type="entry name" value="NAD(P)-bd_dom_sf"/>
</dbReference>
<dbReference type="Gene3D" id="3.30.360.10">
    <property type="entry name" value="Dihydrodipicolinate Reductase, domain 2"/>
    <property type="match status" value="1"/>
</dbReference>
<keyword evidence="2" id="KW-0560">Oxidoreductase</keyword>
<accession>A0A8A4TLF8</accession>
<reference evidence="5" key="1">
    <citation type="submission" date="2021-03" db="EMBL/GenBank/DDBJ databases">
        <title>Acanthopleuribacteraceae sp. M133.</title>
        <authorList>
            <person name="Wang G."/>
        </authorList>
    </citation>
    <scope>NUCLEOTIDE SEQUENCE</scope>
    <source>
        <strain evidence="5">M133</strain>
    </source>
</reference>
<sequence>MKKIRWGLIGAGRIAHQFARDMSFVPNGVLSAIGSRSKVAAEAFGAQYDIPHRFDDYQSLFECDEVDAVYIATPHNLHLAQATSAMAEGKAILCEKPLVTTPEECLEFQRAARHHDVYAMEAMWTYFLPAIRKAKSWVEAGRIGEVRRIQANFGYPIAYDPSLREYDRDLAGGCLLEMGIYPVALAWLFAERDPIDIQAVARTAPNGVEDDVTAIFDYGDMTAALSTSFRCKLHNWATIVGEEGLITIPDFWRAHECHLYHLETRTEHFQDGRESLGLNYQTVAVGEDLAMGRRQSTVVPLEVSLAFQRHMDQLRRHFEAVPS</sequence>
<dbReference type="SUPFAM" id="SSF55347">
    <property type="entry name" value="Glyceraldehyde-3-phosphate dehydrogenase-like, C-terminal domain"/>
    <property type="match status" value="1"/>
</dbReference>
<evidence type="ECO:0000256" key="2">
    <source>
        <dbReference type="ARBA" id="ARBA00023002"/>
    </source>
</evidence>
<dbReference type="Gene3D" id="3.40.50.720">
    <property type="entry name" value="NAD(P)-binding Rossmann-like Domain"/>
    <property type="match status" value="1"/>
</dbReference>
<dbReference type="Pfam" id="PF22725">
    <property type="entry name" value="GFO_IDH_MocA_C3"/>
    <property type="match status" value="1"/>
</dbReference>
<comment type="similarity">
    <text evidence="1">Belongs to the Gfo/Idh/MocA family.</text>
</comment>
<dbReference type="InterPro" id="IPR050984">
    <property type="entry name" value="Gfo/Idh/MocA_domain"/>
</dbReference>
<dbReference type="GO" id="GO:0016491">
    <property type="term" value="F:oxidoreductase activity"/>
    <property type="evidence" value="ECO:0007669"/>
    <property type="project" value="UniProtKB-KW"/>
</dbReference>
<gene>
    <name evidence="5" type="ORF">J3U87_29405</name>
</gene>
<dbReference type="Pfam" id="PF01408">
    <property type="entry name" value="GFO_IDH_MocA"/>
    <property type="match status" value="1"/>
</dbReference>
<organism evidence="5 6">
    <name type="scientific">Sulfidibacter corallicola</name>
    <dbReference type="NCBI Taxonomy" id="2818388"/>
    <lineage>
        <taxon>Bacteria</taxon>
        <taxon>Pseudomonadati</taxon>
        <taxon>Acidobacteriota</taxon>
        <taxon>Holophagae</taxon>
        <taxon>Acanthopleuribacterales</taxon>
        <taxon>Acanthopleuribacteraceae</taxon>
        <taxon>Sulfidibacter</taxon>
    </lineage>
</organism>
<feature type="domain" description="GFO/IDH/MocA-like oxidoreductase" evidence="4">
    <location>
        <begin position="131"/>
        <end position="246"/>
    </location>
</feature>
<dbReference type="RefSeq" id="WP_237379352.1">
    <property type="nucleotide sequence ID" value="NZ_CP071793.1"/>
</dbReference>